<comment type="subcellular location">
    <subcellularLocation>
        <location evidence="1">Cleavage furrow</location>
    </subcellularLocation>
</comment>
<dbReference type="GO" id="GO:0005856">
    <property type="term" value="C:cytoskeleton"/>
    <property type="evidence" value="ECO:0007669"/>
    <property type="project" value="UniProtKB-ARBA"/>
</dbReference>
<feature type="compositionally biased region" description="Polar residues" evidence="9">
    <location>
        <begin position="210"/>
        <end position="222"/>
    </location>
</feature>
<name>A0A814IXN7_ADIRI</name>
<feature type="region of interest" description="Disordered" evidence="9">
    <location>
        <begin position="1"/>
        <end position="38"/>
    </location>
</feature>
<feature type="compositionally biased region" description="Polar residues" evidence="9">
    <location>
        <begin position="1"/>
        <end position="34"/>
    </location>
</feature>
<sequence>MSSAATIESPSKSSTTNIRYHNNGIENDSSTTHSNGNGVTAVVVTNPLASSSFSSTTSRYQSSVMNKYKNLAAPDLTHPLTSLKQMSHVLTTSNGTNSALDPHAYLASKYRRADPYLRSTTSTPNSTPTKTAASASNESTAVDGPPPIAPPPPPPPPLPATQPPLPTQSAPPSSSSSASSIKGPSTRLALDDLHQSPILHSTTTHSHTSNGDYRSTLYPTIVNNPTSTPIPSPPHGYGSSTSNSTISKLMRPRQESETSSASKDQQVAPKIREINSNVGFVSLPDQVHRRAVKKGFEFNLMVVGQSGLGKSTFINTLFQTELYGQDFPSTIHRKKKTVSIDSSSIILKEKGVQLRLTIVDTPGFGDAVDNSNCWQPIIDYIDSKYEEYLNAESRVIRKSHITDNRVHCCLYFIQPTGHSLQPLDIEFMKRLHDRVNIIPVIAKADTLTSDELRLFKRSIMQDISNEKMKLYEFPECDDDDENKLTKIYKDKVPFAVVGSNFILEKGSKRTRVRQYAWGVVDVEDEVHSDFIALRSMLIRTNLNDLRDVTHNIHYENYRYKKLSAFNGNDTKTGKALQPASVNKNFFSQLEDERSETESRLEKMSRDMEAVYQSKVTEKLQKLEESKQNVFKTQETYRLSIQQEEERLQSKRDEFERSKREWEESLTKTGFADHIGSLTKTAKKGLF</sequence>
<dbReference type="Gene3D" id="3.40.50.300">
    <property type="entry name" value="P-loop containing nucleotide triphosphate hydrolases"/>
    <property type="match status" value="1"/>
</dbReference>
<dbReference type="GO" id="GO:0051301">
    <property type="term" value="P:cell division"/>
    <property type="evidence" value="ECO:0007669"/>
    <property type="project" value="UniProtKB-KW"/>
</dbReference>
<dbReference type="GO" id="GO:0005525">
    <property type="term" value="F:GTP binding"/>
    <property type="evidence" value="ECO:0007669"/>
    <property type="project" value="UniProtKB-KW"/>
</dbReference>
<protein>
    <recommendedName>
        <fullName evidence="10">Septin-type G domain-containing protein</fullName>
    </recommendedName>
</protein>
<dbReference type="InterPro" id="IPR027417">
    <property type="entry name" value="P-loop_NTPase"/>
</dbReference>
<evidence type="ECO:0000256" key="7">
    <source>
        <dbReference type="RuleBase" id="RU004560"/>
    </source>
</evidence>
<dbReference type="AlphaFoldDB" id="A0A814IXN7"/>
<dbReference type="OrthoDB" id="416553at2759"/>
<organism evidence="11 12">
    <name type="scientific">Adineta ricciae</name>
    <name type="common">Rotifer</name>
    <dbReference type="NCBI Taxonomy" id="249248"/>
    <lineage>
        <taxon>Eukaryota</taxon>
        <taxon>Metazoa</taxon>
        <taxon>Spiralia</taxon>
        <taxon>Gnathifera</taxon>
        <taxon>Rotifera</taxon>
        <taxon>Eurotatoria</taxon>
        <taxon>Bdelloidea</taxon>
        <taxon>Adinetida</taxon>
        <taxon>Adinetidae</taxon>
        <taxon>Adineta</taxon>
    </lineage>
</organism>
<dbReference type="Proteomes" id="UP000663852">
    <property type="component" value="Unassembled WGS sequence"/>
</dbReference>
<feature type="region of interest" description="Disordered" evidence="9">
    <location>
        <begin position="116"/>
        <end position="184"/>
    </location>
</feature>
<evidence type="ECO:0000256" key="5">
    <source>
        <dbReference type="ARBA" id="ARBA00023134"/>
    </source>
</evidence>
<feature type="compositionally biased region" description="Low complexity" evidence="9">
    <location>
        <begin position="200"/>
        <end position="209"/>
    </location>
</feature>
<feature type="compositionally biased region" description="Low complexity" evidence="9">
    <location>
        <begin position="119"/>
        <end position="137"/>
    </location>
</feature>
<feature type="compositionally biased region" description="Pro residues" evidence="9">
    <location>
        <begin position="144"/>
        <end position="166"/>
    </location>
</feature>
<evidence type="ECO:0000259" key="10">
    <source>
        <dbReference type="PROSITE" id="PS51719"/>
    </source>
</evidence>
<evidence type="ECO:0000256" key="6">
    <source>
        <dbReference type="ARBA" id="ARBA00023306"/>
    </source>
</evidence>
<dbReference type="PROSITE" id="PS51719">
    <property type="entry name" value="G_SEPTIN"/>
    <property type="match status" value="1"/>
</dbReference>
<dbReference type="FunFam" id="3.40.50.300:FF:000162">
    <property type="entry name" value="septin-7 isoform X1"/>
    <property type="match status" value="1"/>
</dbReference>
<keyword evidence="4 8" id="KW-0175">Coiled coil</keyword>
<keyword evidence="5 7" id="KW-0342">GTP-binding</keyword>
<evidence type="ECO:0000256" key="9">
    <source>
        <dbReference type="SAM" id="MobiDB-lite"/>
    </source>
</evidence>
<gene>
    <name evidence="11" type="ORF">EDS130_LOCUS16242</name>
</gene>
<dbReference type="CDD" id="cd01850">
    <property type="entry name" value="CDC_Septin"/>
    <property type="match status" value="1"/>
</dbReference>
<dbReference type="Pfam" id="PF00735">
    <property type="entry name" value="Septin"/>
    <property type="match status" value="1"/>
</dbReference>
<evidence type="ECO:0000256" key="4">
    <source>
        <dbReference type="ARBA" id="ARBA00023054"/>
    </source>
</evidence>
<keyword evidence="3 7" id="KW-0547">Nucleotide-binding</keyword>
<comment type="similarity">
    <text evidence="7">Belongs to the TRAFAC class TrmE-Era-EngA-EngB-Septin-like GTPase superfamily. Septin GTPase family.</text>
</comment>
<feature type="compositionally biased region" description="Polar residues" evidence="9">
    <location>
        <begin position="238"/>
        <end position="247"/>
    </location>
</feature>
<feature type="domain" description="Septin-type G" evidence="10">
    <location>
        <begin position="294"/>
        <end position="564"/>
    </location>
</feature>
<feature type="region of interest" description="Disordered" evidence="9">
    <location>
        <begin position="200"/>
        <end position="269"/>
    </location>
</feature>
<dbReference type="InterPro" id="IPR030379">
    <property type="entry name" value="G_SEPTIN_dom"/>
</dbReference>
<dbReference type="SUPFAM" id="SSF52540">
    <property type="entry name" value="P-loop containing nucleoside triphosphate hydrolases"/>
    <property type="match status" value="1"/>
</dbReference>
<evidence type="ECO:0000256" key="3">
    <source>
        <dbReference type="ARBA" id="ARBA00022741"/>
    </source>
</evidence>
<feature type="coiled-coil region" evidence="8">
    <location>
        <begin position="633"/>
        <end position="664"/>
    </location>
</feature>
<feature type="compositionally biased region" description="Low complexity" evidence="9">
    <location>
        <begin position="167"/>
        <end position="181"/>
    </location>
</feature>
<keyword evidence="6" id="KW-0131">Cell cycle</keyword>
<evidence type="ECO:0000313" key="11">
    <source>
        <dbReference type="EMBL" id="CAF1027758.1"/>
    </source>
</evidence>
<evidence type="ECO:0000256" key="1">
    <source>
        <dbReference type="ARBA" id="ARBA00004626"/>
    </source>
</evidence>
<evidence type="ECO:0000313" key="12">
    <source>
        <dbReference type="Proteomes" id="UP000663852"/>
    </source>
</evidence>
<proteinExistence type="inferred from homology"/>
<evidence type="ECO:0000256" key="2">
    <source>
        <dbReference type="ARBA" id="ARBA00022618"/>
    </source>
</evidence>
<dbReference type="PANTHER" id="PTHR18884">
    <property type="entry name" value="SEPTIN"/>
    <property type="match status" value="1"/>
</dbReference>
<dbReference type="EMBL" id="CAJNOJ010000070">
    <property type="protein sequence ID" value="CAF1027758.1"/>
    <property type="molecule type" value="Genomic_DNA"/>
</dbReference>
<reference evidence="11" key="1">
    <citation type="submission" date="2021-02" db="EMBL/GenBank/DDBJ databases">
        <authorList>
            <person name="Nowell W R."/>
        </authorList>
    </citation>
    <scope>NUCLEOTIDE SEQUENCE</scope>
</reference>
<keyword evidence="2" id="KW-0132">Cell division</keyword>
<comment type="caution">
    <text evidence="11">The sequence shown here is derived from an EMBL/GenBank/DDBJ whole genome shotgun (WGS) entry which is preliminary data.</text>
</comment>
<dbReference type="InterPro" id="IPR016491">
    <property type="entry name" value="Septin"/>
</dbReference>
<dbReference type="GO" id="GO:0032154">
    <property type="term" value="C:cleavage furrow"/>
    <property type="evidence" value="ECO:0007669"/>
    <property type="project" value="UniProtKB-SubCell"/>
</dbReference>
<accession>A0A814IXN7</accession>
<evidence type="ECO:0000256" key="8">
    <source>
        <dbReference type="SAM" id="Coils"/>
    </source>
</evidence>